<keyword evidence="3" id="KW-0862">Zinc</keyword>
<keyword evidence="1" id="KW-0479">Metal-binding</keyword>
<evidence type="ECO:0000256" key="5">
    <source>
        <dbReference type="SAM" id="Coils"/>
    </source>
</evidence>
<feature type="coiled-coil region" evidence="5">
    <location>
        <begin position="178"/>
        <end position="205"/>
    </location>
</feature>
<keyword evidence="5" id="KW-0175">Coiled coil</keyword>
<evidence type="ECO:0000313" key="7">
    <source>
        <dbReference type="Proteomes" id="UP000887565"/>
    </source>
</evidence>
<dbReference type="PANTHER" id="PTHR23164:SF30">
    <property type="entry name" value="EARLY ENDOSOME ANTIGEN 1"/>
    <property type="match status" value="1"/>
</dbReference>
<dbReference type="PANTHER" id="PTHR23164">
    <property type="entry name" value="EARLY ENDOSOME ANTIGEN 1"/>
    <property type="match status" value="1"/>
</dbReference>
<dbReference type="InterPro" id="IPR017455">
    <property type="entry name" value="Znf_FYVE-rel"/>
</dbReference>
<dbReference type="CDD" id="cd15730">
    <property type="entry name" value="FYVE_EEA1"/>
    <property type="match status" value="1"/>
</dbReference>
<dbReference type="Proteomes" id="UP000887565">
    <property type="component" value="Unplaced"/>
</dbReference>
<dbReference type="InterPro" id="IPR011011">
    <property type="entry name" value="Znf_FYVE_PHD"/>
</dbReference>
<dbReference type="PROSITE" id="PS50178">
    <property type="entry name" value="ZF_FYVE"/>
    <property type="match status" value="1"/>
</dbReference>
<evidence type="ECO:0000256" key="1">
    <source>
        <dbReference type="ARBA" id="ARBA00022723"/>
    </source>
</evidence>
<name>A0A915K6Z4_ROMCU</name>
<dbReference type="Gene3D" id="3.30.40.10">
    <property type="entry name" value="Zinc/RING finger domain, C3HC4 (zinc finger)"/>
    <property type="match status" value="1"/>
</dbReference>
<dbReference type="InterPro" id="IPR000306">
    <property type="entry name" value="Znf_FYVE"/>
</dbReference>
<dbReference type="SMART" id="SM00064">
    <property type="entry name" value="FYVE"/>
    <property type="match status" value="1"/>
</dbReference>
<evidence type="ECO:0000256" key="2">
    <source>
        <dbReference type="ARBA" id="ARBA00022771"/>
    </source>
</evidence>
<dbReference type="InterPro" id="IPR013083">
    <property type="entry name" value="Znf_RING/FYVE/PHD"/>
</dbReference>
<reference evidence="8" key="1">
    <citation type="submission" date="2022-11" db="UniProtKB">
        <authorList>
            <consortium name="WormBaseParasite"/>
        </authorList>
    </citation>
    <scope>IDENTIFICATION</scope>
</reference>
<sequence>MTVENEVLKTELRETIQSKSRLEKSSENDRTKLLEEITELNKSQQKNLESLTYLQTKLNECQDLNSRQVVDSGLAIKSLQQTVEELKTECLRLQEQLNITMETNKQEFGELNILVTGLEQTVTDLNRQRDESEKRERDCQIELEKSSQKLQQFESVQCELNDKIAVLTFDLTSKQTLVGEMQEKITELEVEKRSLLSQQDILKKEACDLATECATRKSEYENIMGELSLEKESRKNTKFKYLEEIQSSQSEIAGLKVTIDELQAQLKEREIELDQAMARNKVFQIEIDEKHVRCANLDAEKIQLESIIHDLTENSDEKDQKIKQSEDKLIELRKRCELLDEKSSKLELELLEMQNKLKAHQENNQQMCSSLEEKLGDAKVKLEKVEEEKALLTSKYGAEISKLNDSLSVAQSSTEESKSEITETKIQLDDLKKELRQESLMRKDLEAQLSAWSDEKRMLIEKCVNLEKYIEEEKDNQRELKRRLDGAVSAMHDLGREHQSLQIDINKHFGRKWADDRDVTECLVCSKLFSVTVRKHHCRNCGMIFCNDCSAKTFLVASSKKPVRVCDNCYSELNAH</sequence>
<accession>A0A915K6Z4</accession>
<keyword evidence="2 4" id="KW-0863">Zinc-finger</keyword>
<dbReference type="GO" id="GO:0005769">
    <property type="term" value="C:early endosome"/>
    <property type="evidence" value="ECO:0007669"/>
    <property type="project" value="TreeGrafter"/>
</dbReference>
<dbReference type="WBParaSite" id="nRc.2.0.1.t34516-RA">
    <property type="protein sequence ID" value="nRc.2.0.1.t34516-RA"/>
    <property type="gene ID" value="nRc.2.0.1.g34516"/>
</dbReference>
<feature type="coiled-coil region" evidence="5">
    <location>
        <begin position="245"/>
        <end position="490"/>
    </location>
</feature>
<dbReference type="GO" id="GO:0005545">
    <property type="term" value="F:1-phosphatidylinositol binding"/>
    <property type="evidence" value="ECO:0007669"/>
    <property type="project" value="TreeGrafter"/>
</dbReference>
<evidence type="ECO:0000256" key="3">
    <source>
        <dbReference type="ARBA" id="ARBA00022833"/>
    </source>
</evidence>
<dbReference type="AlphaFoldDB" id="A0A915K6Z4"/>
<evidence type="ECO:0000259" key="6">
    <source>
        <dbReference type="PROSITE" id="PS50178"/>
    </source>
</evidence>
<organism evidence="7 8">
    <name type="scientific">Romanomermis culicivorax</name>
    <name type="common">Nematode worm</name>
    <dbReference type="NCBI Taxonomy" id="13658"/>
    <lineage>
        <taxon>Eukaryota</taxon>
        <taxon>Metazoa</taxon>
        <taxon>Ecdysozoa</taxon>
        <taxon>Nematoda</taxon>
        <taxon>Enoplea</taxon>
        <taxon>Dorylaimia</taxon>
        <taxon>Mermithida</taxon>
        <taxon>Mermithoidea</taxon>
        <taxon>Mermithidae</taxon>
        <taxon>Romanomermis</taxon>
    </lineage>
</organism>
<dbReference type="SUPFAM" id="SSF57903">
    <property type="entry name" value="FYVE/PHD zinc finger"/>
    <property type="match status" value="1"/>
</dbReference>
<dbReference type="Pfam" id="PF01363">
    <property type="entry name" value="FYVE"/>
    <property type="match status" value="1"/>
</dbReference>
<proteinExistence type="predicted"/>
<dbReference type="GO" id="GO:0008270">
    <property type="term" value="F:zinc ion binding"/>
    <property type="evidence" value="ECO:0007669"/>
    <property type="project" value="UniProtKB-KW"/>
</dbReference>
<dbReference type="GO" id="GO:0006897">
    <property type="term" value="P:endocytosis"/>
    <property type="evidence" value="ECO:0007669"/>
    <property type="project" value="TreeGrafter"/>
</dbReference>
<protein>
    <submittedName>
        <fullName evidence="8">FYVE-type domain-containing protein</fullName>
    </submittedName>
</protein>
<dbReference type="Gene3D" id="1.20.5.390">
    <property type="entry name" value="L1 transposable element, trimerization domain"/>
    <property type="match status" value="1"/>
</dbReference>
<dbReference type="SUPFAM" id="SSF69979">
    <property type="entry name" value="Eea1 homodimerisation domain"/>
    <property type="match status" value="1"/>
</dbReference>
<evidence type="ECO:0000313" key="8">
    <source>
        <dbReference type="WBParaSite" id="nRc.2.0.1.t34516-RA"/>
    </source>
</evidence>
<keyword evidence="7" id="KW-1185">Reference proteome</keyword>
<feature type="domain" description="FYVE-type" evidence="6">
    <location>
        <begin position="516"/>
        <end position="574"/>
    </location>
</feature>
<dbReference type="OMA" id="CQNYEVN"/>
<feature type="coiled-coil region" evidence="5">
    <location>
        <begin position="76"/>
        <end position="135"/>
    </location>
</feature>
<evidence type="ECO:0000256" key="4">
    <source>
        <dbReference type="PROSITE-ProRule" id="PRU00091"/>
    </source>
</evidence>